<proteinExistence type="predicted"/>
<keyword evidence="2" id="KW-0732">Signal</keyword>
<keyword evidence="1" id="KW-0472">Membrane</keyword>
<feature type="chain" id="PRO_5046251245" description="Secreted protein" evidence="2">
    <location>
        <begin position="24"/>
        <end position="90"/>
    </location>
</feature>
<feature type="signal peptide" evidence="2">
    <location>
        <begin position="1"/>
        <end position="23"/>
    </location>
</feature>
<organism evidence="3 4">
    <name type="scientific">Corynebacterium jeddahense</name>
    <dbReference type="NCBI Taxonomy" id="1414719"/>
    <lineage>
        <taxon>Bacteria</taxon>
        <taxon>Bacillati</taxon>
        <taxon>Actinomycetota</taxon>
        <taxon>Actinomycetes</taxon>
        <taxon>Mycobacteriales</taxon>
        <taxon>Corynebacteriaceae</taxon>
        <taxon>Corynebacterium</taxon>
    </lineage>
</organism>
<keyword evidence="1" id="KW-1133">Transmembrane helix</keyword>
<name>A0ABY7UJE6_9CORY</name>
<keyword evidence="1" id="KW-0812">Transmembrane</keyword>
<dbReference type="Proteomes" id="UP001218071">
    <property type="component" value="Chromosome"/>
</dbReference>
<evidence type="ECO:0000313" key="4">
    <source>
        <dbReference type="Proteomes" id="UP001218071"/>
    </source>
</evidence>
<accession>A0ABY7UJE6</accession>
<protein>
    <recommendedName>
        <fullName evidence="5">Secreted protein</fullName>
    </recommendedName>
</protein>
<evidence type="ECO:0000313" key="3">
    <source>
        <dbReference type="EMBL" id="WCZ38383.1"/>
    </source>
</evidence>
<keyword evidence="4" id="KW-1185">Reference proteome</keyword>
<evidence type="ECO:0000256" key="1">
    <source>
        <dbReference type="SAM" id="Phobius"/>
    </source>
</evidence>
<evidence type="ECO:0008006" key="5">
    <source>
        <dbReference type="Google" id="ProtNLM"/>
    </source>
</evidence>
<dbReference type="EMBL" id="CP063194">
    <property type="protein sequence ID" value="WCZ38383.1"/>
    <property type="molecule type" value="Genomic_DNA"/>
</dbReference>
<gene>
    <name evidence="3" type="ORF">CJEDD_03840</name>
</gene>
<feature type="transmembrane region" description="Helical" evidence="1">
    <location>
        <begin position="47"/>
        <end position="70"/>
    </location>
</feature>
<sequence>MRRALATCAALSVALTLVPSAAAEEQPVVKQSSVEQMSSTEKGSPAAQATTVVTSVLATAGVALVLAALVQGTARILSLAPPPLPRLPQP</sequence>
<reference evidence="3 4" key="1">
    <citation type="submission" date="2020-10" db="EMBL/GenBank/DDBJ databases">
        <title>Complete genome sequence of Corynebacterium jeddahense DSM 45997, type strain of Corynebacterium jeddahense.</title>
        <authorList>
            <person name="Busche T."/>
            <person name="Kalinowski J."/>
            <person name="Ruckert C."/>
        </authorList>
    </citation>
    <scope>NUCLEOTIDE SEQUENCE [LARGE SCALE GENOMIC DNA]</scope>
    <source>
        <strain evidence="3 4">DSM 45997</strain>
    </source>
</reference>
<evidence type="ECO:0000256" key="2">
    <source>
        <dbReference type="SAM" id="SignalP"/>
    </source>
</evidence>